<evidence type="ECO:0000259" key="3">
    <source>
        <dbReference type="Pfam" id="PF00930"/>
    </source>
</evidence>
<dbReference type="Gene3D" id="3.40.50.1820">
    <property type="entry name" value="alpha/beta hydrolase"/>
    <property type="match status" value="1"/>
</dbReference>
<comment type="caution">
    <text evidence="4">The sequence shown here is derived from an EMBL/GenBank/DDBJ whole genome shotgun (WGS) entry which is preliminary data.</text>
</comment>
<feature type="signal peptide" evidence="1">
    <location>
        <begin position="1"/>
        <end position="21"/>
    </location>
</feature>
<proteinExistence type="predicted"/>
<dbReference type="InterPro" id="IPR001375">
    <property type="entry name" value="Peptidase_S9_cat"/>
</dbReference>
<dbReference type="Proteomes" id="UP000646484">
    <property type="component" value="Unassembled WGS sequence"/>
</dbReference>
<dbReference type="InterPro" id="IPR029058">
    <property type="entry name" value="AB_hydrolase_fold"/>
</dbReference>
<feature type="domain" description="Dipeptidylpeptidase IV N-terminal" evidence="3">
    <location>
        <begin position="136"/>
        <end position="459"/>
    </location>
</feature>
<reference evidence="4 5" key="1">
    <citation type="submission" date="2020-08" db="EMBL/GenBank/DDBJ databases">
        <title>Genome public.</title>
        <authorList>
            <person name="Liu C."/>
            <person name="Sun Q."/>
        </authorList>
    </citation>
    <scope>NUCLEOTIDE SEQUENCE [LARGE SCALE GENOMIC DNA]</scope>
    <source>
        <strain evidence="4 5">NSJ-56</strain>
    </source>
</reference>
<dbReference type="PANTHER" id="PTHR11731:SF193">
    <property type="entry name" value="DIPEPTIDYL PEPTIDASE 9"/>
    <property type="match status" value="1"/>
</dbReference>
<dbReference type="Pfam" id="PF00326">
    <property type="entry name" value="Peptidase_S9"/>
    <property type="match status" value="1"/>
</dbReference>
<evidence type="ECO:0000256" key="1">
    <source>
        <dbReference type="SAM" id="SignalP"/>
    </source>
</evidence>
<accession>A0ABR7CWP7</accession>
<dbReference type="InterPro" id="IPR050278">
    <property type="entry name" value="Serine_Prot_S9B/DPPIV"/>
</dbReference>
<gene>
    <name evidence="4" type="ORF">H8S64_03210</name>
</gene>
<dbReference type="InterPro" id="IPR002469">
    <property type="entry name" value="Peptidase_S9B_N"/>
</dbReference>
<protein>
    <submittedName>
        <fullName evidence="4">S9 family peptidase</fullName>
    </submittedName>
</protein>
<dbReference type="SUPFAM" id="SSF53474">
    <property type="entry name" value="alpha/beta-Hydrolases"/>
    <property type="match status" value="1"/>
</dbReference>
<keyword evidence="5" id="KW-1185">Reference proteome</keyword>
<dbReference type="EMBL" id="JACOOH010000001">
    <property type="protein sequence ID" value="MBC5620102.1"/>
    <property type="molecule type" value="Genomic_DNA"/>
</dbReference>
<dbReference type="PANTHER" id="PTHR11731">
    <property type="entry name" value="PROTEASE FAMILY S9B,C DIPEPTIDYL-PEPTIDASE IV-RELATED"/>
    <property type="match status" value="1"/>
</dbReference>
<evidence type="ECO:0000259" key="2">
    <source>
        <dbReference type="Pfam" id="PF00326"/>
    </source>
</evidence>
<dbReference type="RefSeq" id="WP_186974911.1">
    <property type="nucleotide sequence ID" value="NZ_JACOOH010000001.1"/>
</dbReference>
<sequence length="794" mass="90541">MVRYFLWILPCLFALSGVGQKANYKQAERFLNLESLVGSTSVLPNVLKGTDKFWYKYETKDGIRYYFVDPKAGLNRELFNRKELAGEISRVTHKPVNYKDIKLSGFSLEEKGKVLQFTSEGVRFKYDLRTNALERVISDTTKKNPKTPVKPAKTIKYDGKLSPDSNYTVYAKNHNLYLFSLKDSVETQLTTDGRTGYSYAPKTADSTKKVIPDITWFGDSRFFYAEREDKRKMEELYLVNTLGTGRPTLQKYKFAMPGDEHVQQNELHVFDISIKKEVKLDVEKWKDQKLSVYSVGRPAKRLYFTRKKRTCDEMELCRVIPETGEVKVLINEVCEPYFNDQLFKFHVLKDGEEILWWSERTGHGHWYRYDGEGNLKNVVTSGGWTSGKIVRIDTTGQTIYFEAYGQDKEGVSPYYARLNKVRFDGKGGVKILTPEQATHKTNFLFGGKYFVDNYSRADLEPRSVIRNTDGKVVVELASPDLSRLYETGWRMPEPFSVKAADGSTDLFGYMWKPADFDSTKTYPIISYVYPGPQTEGVPLEFSVSTGFNNAALAQVGFIVVTFGHRGGSPLRDRWYHTYGYGNLRDYPLADDKYGIEQLADRYPFIDKSRVGIFGHSGGGFMSTAAICTYPDFYTAAVSSAGNHDNNIYNIWWGETHHGIKEAKATKPVTKKKAKAPEDVKDSTKSTIENVKFEKPNIPTNIELAKNLKGHLLLVAGDADNNVHPANTFRMADALIKAGKNFDMLILPGQNHGYRGVSLDFFKRKIWFHFAKHLLGDYSTDQFTEIDEYMRLGSN</sequence>
<name>A0ABR7CWP7_9BACT</name>
<keyword evidence="1" id="KW-0732">Signal</keyword>
<feature type="chain" id="PRO_5046973562" evidence="1">
    <location>
        <begin position="22"/>
        <end position="794"/>
    </location>
</feature>
<evidence type="ECO:0000313" key="4">
    <source>
        <dbReference type="EMBL" id="MBC5620102.1"/>
    </source>
</evidence>
<organism evidence="4 5">
    <name type="scientific">Butyricimonas hominis</name>
    <dbReference type="NCBI Taxonomy" id="2763032"/>
    <lineage>
        <taxon>Bacteria</taxon>
        <taxon>Pseudomonadati</taxon>
        <taxon>Bacteroidota</taxon>
        <taxon>Bacteroidia</taxon>
        <taxon>Bacteroidales</taxon>
        <taxon>Odoribacteraceae</taxon>
        <taxon>Butyricimonas</taxon>
    </lineage>
</organism>
<evidence type="ECO:0000313" key="5">
    <source>
        <dbReference type="Proteomes" id="UP000646484"/>
    </source>
</evidence>
<dbReference type="SUPFAM" id="SSF82171">
    <property type="entry name" value="DPP6 N-terminal domain-like"/>
    <property type="match status" value="1"/>
</dbReference>
<dbReference type="Gene3D" id="2.140.10.30">
    <property type="entry name" value="Dipeptidylpeptidase IV, N-terminal domain"/>
    <property type="match status" value="1"/>
</dbReference>
<feature type="domain" description="Peptidase S9 prolyl oligopeptidase catalytic" evidence="2">
    <location>
        <begin position="547"/>
        <end position="760"/>
    </location>
</feature>
<dbReference type="Pfam" id="PF00930">
    <property type="entry name" value="DPPIV_N"/>
    <property type="match status" value="1"/>
</dbReference>